<sequence length="91" mass="9845">MVCSQCMEERAPACFPKEWQASVGSQSLSSDHPTSGLGKILEDSVGACTGTARRHQWKPARLRSGTIDFHRAKRYPGGVGVCCQIRAADIP</sequence>
<comment type="caution">
    <text evidence="1">The sequence shown here is derived from an EMBL/GenBank/DDBJ whole genome shotgun (WGS) entry which is preliminary data.</text>
</comment>
<dbReference type="Proteomes" id="UP000299102">
    <property type="component" value="Unassembled WGS sequence"/>
</dbReference>
<organism evidence="1 2">
    <name type="scientific">Eumeta variegata</name>
    <name type="common">Bagworm moth</name>
    <name type="synonym">Eumeta japonica</name>
    <dbReference type="NCBI Taxonomy" id="151549"/>
    <lineage>
        <taxon>Eukaryota</taxon>
        <taxon>Metazoa</taxon>
        <taxon>Ecdysozoa</taxon>
        <taxon>Arthropoda</taxon>
        <taxon>Hexapoda</taxon>
        <taxon>Insecta</taxon>
        <taxon>Pterygota</taxon>
        <taxon>Neoptera</taxon>
        <taxon>Endopterygota</taxon>
        <taxon>Lepidoptera</taxon>
        <taxon>Glossata</taxon>
        <taxon>Ditrysia</taxon>
        <taxon>Tineoidea</taxon>
        <taxon>Psychidae</taxon>
        <taxon>Oiketicinae</taxon>
        <taxon>Eumeta</taxon>
    </lineage>
</organism>
<accession>A0A4C2AA48</accession>
<dbReference type="AlphaFoldDB" id="A0A4C2AA48"/>
<evidence type="ECO:0000313" key="2">
    <source>
        <dbReference type="Proteomes" id="UP000299102"/>
    </source>
</evidence>
<name>A0A4C2AA48_EUMVA</name>
<proteinExistence type="predicted"/>
<reference evidence="1 2" key="1">
    <citation type="journal article" date="2019" name="Commun. Biol.">
        <title>The bagworm genome reveals a unique fibroin gene that provides high tensile strength.</title>
        <authorList>
            <person name="Kono N."/>
            <person name="Nakamura H."/>
            <person name="Ohtoshi R."/>
            <person name="Tomita M."/>
            <person name="Numata K."/>
            <person name="Arakawa K."/>
        </authorList>
    </citation>
    <scope>NUCLEOTIDE SEQUENCE [LARGE SCALE GENOMIC DNA]</scope>
</reference>
<gene>
    <name evidence="1" type="ORF">EVAR_89975_1</name>
</gene>
<protein>
    <submittedName>
        <fullName evidence="1">Uncharacterized protein</fullName>
    </submittedName>
</protein>
<dbReference type="EMBL" id="BGZK01002855">
    <property type="protein sequence ID" value="GBP96998.1"/>
    <property type="molecule type" value="Genomic_DNA"/>
</dbReference>
<keyword evidence="2" id="KW-1185">Reference proteome</keyword>
<evidence type="ECO:0000313" key="1">
    <source>
        <dbReference type="EMBL" id="GBP96998.1"/>
    </source>
</evidence>